<evidence type="ECO:0000313" key="2">
    <source>
        <dbReference type="EMBL" id="GGX98630.1"/>
    </source>
</evidence>
<keyword evidence="1" id="KW-0472">Membrane</keyword>
<evidence type="ECO:0008006" key="4">
    <source>
        <dbReference type="Google" id="ProtNLM"/>
    </source>
</evidence>
<name>A0ABQ2YXJ3_9GAMM</name>
<protein>
    <recommendedName>
        <fullName evidence="4">DUF1499 domain-containing protein</fullName>
    </recommendedName>
</protein>
<evidence type="ECO:0000313" key="3">
    <source>
        <dbReference type="Proteomes" id="UP000653056"/>
    </source>
</evidence>
<dbReference type="Proteomes" id="UP000653056">
    <property type="component" value="Unassembled WGS sequence"/>
</dbReference>
<keyword evidence="1" id="KW-0812">Transmembrane</keyword>
<proteinExistence type="predicted"/>
<evidence type="ECO:0000256" key="1">
    <source>
        <dbReference type="SAM" id="Phobius"/>
    </source>
</evidence>
<keyword evidence="1" id="KW-1133">Transmembrane helix</keyword>
<dbReference type="InterPro" id="IPR010865">
    <property type="entry name" value="DUF1499"/>
</dbReference>
<dbReference type="EMBL" id="BMXS01000014">
    <property type="protein sequence ID" value="GGX98630.1"/>
    <property type="molecule type" value="Genomic_DNA"/>
</dbReference>
<dbReference type="RefSeq" id="WP_229803584.1">
    <property type="nucleotide sequence ID" value="NZ_BMXS01000014.1"/>
</dbReference>
<dbReference type="Pfam" id="PF07386">
    <property type="entry name" value="DUF1499"/>
    <property type="match status" value="1"/>
</dbReference>
<comment type="caution">
    <text evidence="2">The sequence shown here is derived from an EMBL/GenBank/DDBJ whole genome shotgun (WGS) entry which is preliminary data.</text>
</comment>
<feature type="transmembrane region" description="Helical" evidence="1">
    <location>
        <begin position="12"/>
        <end position="37"/>
    </location>
</feature>
<gene>
    <name evidence="2" type="ORF">GCM10007160_27780</name>
</gene>
<organism evidence="2 3">
    <name type="scientific">Litchfieldella qijiaojingensis</name>
    <dbReference type="NCBI Taxonomy" id="980347"/>
    <lineage>
        <taxon>Bacteria</taxon>
        <taxon>Pseudomonadati</taxon>
        <taxon>Pseudomonadota</taxon>
        <taxon>Gammaproteobacteria</taxon>
        <taxon>Oceanospirillales</taxon>
        <taxon>Halomonadaceae</taxon>
        <taxon>Litchfieldella</taxon>
    </lineage>
</organism>
<accession>A0ABQ2YXJ3</accession>
<feature type="transmembrane region" description="Helical" evidence="1">
    <location>
        <begin position="86"/>
        <end position="106"/>
    </location>
</feature>
<feature type="transmembrane region" description="Helical" evidence="1">
    <location>
        <begin position="57"/>
        <end position="79"/>
    </location>
</feature>
<sequence>MNPHDMNPARRGGWLPLTLLVFALVLLAMAALLMGGAGAAYRFGALALGEAFTTLRYGAYTALAAGGVGLIALAVAIWYRRLKTALVGGLVIVGTVALLATPFHLWQRAQEVPPIHDITTDTNDPPVFEALVSAREEAPNAVDYPGEVTARQQSEAYPDIQPLVIQAPLPTVLSAAEAAVLDHGWELVAVTPDTIEATATTRWFGFKDDVVIRLRETDDGIRVDMRSASRVGRSDLGTNAARIRDYLAALERRVGG</sequence>
<keyword evidence="3" id="KW-1185">Reference proteome</keyword>
<reference evidence="3" key="1">
    <citation type="journal article" date="2019" name="Int. J. Syst. Evol. Microbiol.">
        <title>The Global Catalogue of Microorganisms (GCM) 10K type strain sequencing project: providing services to taxonomists for standard genome sequencing and annotation.</title>
        <authorList>
            <consortium name="The Broad Institute Genomics Platform"/>
            <consortium name="The Broad Institute Genome Sequencing Center for Infectious Disease"/>
            <person name="Wu L."/>
            <person name="Ma J."/>
        </authorList>
    </citation>
    <scope>NUCLEOTIDE SEQUENCE [LARGE SCALE GENOMIC DNA]</scope>
    <source>
        <strain evidence="3">KCTC 22228</strain>
    </source>
</reference>